<dbReference type="Proteomes" id="UP001056778">
    <property type="component" value="Chromosome 1"/>
</dbReference>
<protein>
    <submittedName>
        <fullName evidence="1">Glutathione s-transferase</fullName>
    </submittedName>
</protein>
<reference evidence="1" key="1">
    <citation type="submission" date="2022-04" db="EMBL/GenBank/DDBJ databases">
        <title>Chromosome-scale genome assembly of Holotrichia oblita Faldermann.</title>
        <authorList>
            <person name="Rongchong L."/>
        </authorList>
    </citation>
    <scope>NUCLEOTIDE SEQUENCE</scope>
    <source>
        <strain evidence="1">81SQS9</strain>
    </source>
</reference>
<keyword evidence="2" id="KW-1185">Reference proteome</keyword>
<accession>A0ACB9TVN4</accession>
<name>A0ACB9TVN4_HOLOL</name>
<evidence type="ECO:0000313" key="1">
    <source>
        <dbReference type="EMBL" id="KAI4470916.1"/>
    </source>
</evidence>
<gene>
    <name evidence="1" type="ORF">MML48_1g00441</name>
</gene>
<organism evidence="1 2">
    <name type="scientific">Holotrichia oblita</name>
    <name type="common">Chafer beetle</name>
    <dbReference type="NCBI Taxonomy" id="644536"/>
    <lineage>
        <taxon>Eukaryota</taxon>
        <taxon>Metazoa</taxon>
        <taxon>Ecdysozoa</taxon>
        <taxon>Arthropoda</taxon>
        <taxon>Hexapoda</taxon>
        <taxon>Insecta</taxon>
        <taxon>Pterygota</taxon>
        <taxon>Neoptera</taxon>
        <taxon>Endopterygota</taxon>
        <taxon>Coleoptera</taxon>
        <taxon>Polyphaga</taxon>
        <taxon>Scarabaeiformia</taxon>
        <taxon>Scarabaeidae</taxon>
        <taxon>Melolonthinae</taxon>
        <taxon>Holotrichia</taxon>
    </lineage>
</organism>
<proteinExistence type="predicted"/>
<dbReference type="EMBL" id="CM043015">
    <property type="protein sequence ID" value="KAI4470916.1"/>
    <property type="molecule type" value="Genomic_DNA"/>
</dbReference>
<comment type="caution">
    <text evidence="1">The sequence shown here is derived from an EMBL/GenBank/DDBJ whole genome shotgun (WGS) entry which is preliminary data.</text>
</comment>
<sequence length="158" mass="18246">MPFGQVPVLEMDGKMVHQSVAISRYLSKLVNLTGSNDLENLEIDAIVDTITDFRSKIAVYNIEKDETRKAQLKETLLQETIPYYLTRFDSLTAANNGYLTIGRLTWADFYFVSLLDYCNGVMKKDLITEYANLVKLRETIISLPQIRKWLSERPHSEY</sequence>
<evidence type="ECO:0000313" key="2">
    <source>
        <dbReference type="Proteomes" id="UP001056778"/>
    </source>
</evidence>